<dbReference type="InterPro" id="IPR050523">
    <property type="entry name" value="AKR_Detox_Biosynth"/>
</dbReference>
<dbReference type="SUPFAM" id="SSF51430">
    <property type="entry name" value="NAD(P)-linked oxidoreductase"/>
    <property type="match status" value="1"/>
</dbReference>
<dbReference type="GO" id="GO:0016491">
    <property type="term" value="F:oxidoreductase activity"/>
    <property type="evidence" value="ECO:0007669"/>
    <property type="project" value="UniProtKB-KW"/>
</dbReference>
<evidence type="ECO:0000259" key="2">
    <source>
        <dbReference type="Pfam" id="PF00248"/>
    </source>
</evidence>
<keyword evidence="1" id="KW-0560">Oxidoreductase</keyword>
<proteinExistence type="predicted"/>
<dbReference type="EMBL" id="CAADFT010000013">
    <property type="protein sequence ID" value="VFK41661.1"/>
    <property type="molecule type" value="Genomic_DNA"/>
</dbReference>
<dbReference type="Pfam" id="PF00248">
    <property type="entry name" value="Aldo_ket_red"/>
    <property type="match status" value="1"/>
</dbReference>
<dbReference type="InterPro" id="IPR023210">
    <property type="entry name" value="NADP_OxRdtase_dom"/>
</dbReference>
<dbReference type="InterPro" id="IPR036812">
    <property type="entry name" value="NAD(P)_OxRdtase_dom_sf"/>
</dbReference>
<dbReference type="Gene3D" id="3.20.20.100">
    <property type="entry name" value="NADP-dependent oxidoreductase domain"/>
    <property type="match status" value="1"/>
</dbReference>
<reference evidence="3" key="1">
    <citation type="submission" date="2019-02" db="EMBL/GenBank/DDBJ databases">
        <authorList>
            <person name="Gruber-Vodicka R. H."/>
            <person name="Seah K. B. B."/>
        </authorList>
    </citation>
    <scope>NUCLEOTIDE SEQUENCE</scope>
    <source>
        <strain evidence="3">BECK_BZ125</strain>
    </source>
</reference>
<organism evidence="3">
    <name type="scientific">Candidatus Kentrum sp. TC</name>
    <dbReference type="NCBI Taxonomy" id="2126339"/>
    <lineage>
        <taxon>Bacteria</taxon>
        <taxon>Pseudomonadati</taxon>
        <taxon>Pseudomonadota</taxon>
        <taxon>Gammaproteobacteria</taxon>
        <taxon>Candidatus Kentrum</taxon>
    </lineage>
</organism>
<sequence length="329" mass="36308">MEKRKLGRSNIEISAMGLGCYAAGGHITVEGQPSAYGNRCDDDEVVRSLRVGFDSGVNFVDTSDVYGCGHAERLLRKAIGARRDSVVVATKFGFTYNEATREVGQPNNTPDYIRQACELSLRRLGTDYIDLYQYHVSDDIKGALVVMETLERLVEEGKIRSYGWSTVTTEAATLFASGANCVAIQHPMNIFEREVGITALCEEENLASICRAPLAMGLLTGKFTKDTRFADDDIRSGMWNLSIAERPEARVFEKIETIKELLTMDGRTLAQGALGYLWAKSENHIPIPGFTSVRQVKENIGALEFGLIEERIVNEINELVGECPGFTCA</sequence>
<protein>
    <submittedName>
        <fullName evidence="3">Predicted oxidoreductase</fullName>
    </submittedName>
</protein>
<accession>A0A450YJF4</accession>
<dbReference type="PANTHER" id="PTHR43364:SF4">
    <property type="entry name" value="NAD(P)-LINKED OXIDOREDUCTASE SUPERFAMILY PROTEIN"/>
    <property type="match status" value="1"/>
</dbReference>
<gene>
    <name evidence="3" type="ORF">BECKTC1821E_GA0114239_10137</name>
</gene>
<evidence type="ECO:0000313" key="3">
    <source>
        <dbReference type="EMBL" id="VFK41661.1"/>
    </source>
</evidence>
<name>A0A450YJF4_9GAMM</name>
<dbReference type="PANTHER" id="PTHR43364">
    <property type="entry name" value="NADH-SPECIFIC METHYLGLYOXAL REDUCTASE-RELATED"/>
    <property type="match status" value="1"/>
</dbReference>
<dbReference type="AlphaFoldDB" id="A0A450YJF4"/>
<feature type="domain" description="NADP-dependent oxidoreductase" evidence="2">
    <location>
        <begin position="33"/>
        <end position="319"/>
    </location>
</feature>
<evidence type="ECO:0000256" key="1">
    <source>
        <dbReference type="ARBA" id="ARBA00023002"/>
    </source>
</evidence>